<name>A0ABR1H161_9HYPO</name>
<evidence type="ECO:0000313" key="4">
    <source>
        <dbReference type="Proteomes" id="UP001498476"/>
    </source>
</evidence>
<evidence type="ECO:0000313" key="3">
    <source>
        <dbReference type="EMBL" id="KAK7414771.1"/>
    </source>
</evidence>
<organism evidence="3 4">
    <name type="scientific">Neonectria punicea</name>
    <dbReference type="NCBI Taxonomy" id="979145"/>
    <lineage>
        <taxon>Eukaryota</taxon>
        <taxon>Fungi</taxon>
        <taxon>Dikarya</taxon>
        <taxon>Ascomycota</taxon>
        <taxon>Pezizomycotina</taxon>
        <taxon>Sordariomycetes</taxon>
        <taxon>Hypocreomycetidae</taxon>
        <taxon>Hypocreales</taxon>
        <taxon>Nectriaceae</taxon>
        <taxon>Neonectria</taxon>
    </lineage>
</organism>
<comment type="caution">
    <text evidence="3">The sequence shown here is derived from an EMBL/GenBank/DDBJ whole genome shotgun (WGS) entry which is preliminary data.</text>
</comment>
<feature type="coiled-coil region" evidence="1">
    <location>
        <begin position="461"/>
        <end position="488"/>
    </location>
</feature>
<proteinExistence type="predicted"/>
<evidence type="ECO:0008006" key="5">
    <source>
        <dbReference type="Google" id="ProtNLM"/>
    </source>
</evidence>
<feature type="region of interest" description="Disordered" evidence="2">
    <location>
        <begin position="120"/>
        <end position="177"/>
    </location>
</feature>
<sequence length="524" mass="59919">MGGSAFATGDSPLFTPRMPKDVYNIVKAQCNAILREQYVCVASPIDGPGKQDFGDVDFLLAWPLNPSASKAHAIDAIARALNATRTIVDKGKDISGHFALPWPSETSLPRDDTVQEAIGISSQGSDHPEAAERQEERQSKQKPPQTDPTQLPLSTASCEGSEIQTTSTAHSVQPHQVNQDQERFIQVDVRVCNSIEYFEWMLFKHAHGDVWNLLGTTIRPYGLSVDECALWLRIPEIEAFNRNRAKVFLTGNPTEILKFLGLPIEDFWTEPFQDLDAMYEYVARCRLFWVTPLSPEQAELEHDRKRLKANDRKRMNQRPGFRKWVEEFKPQCRQDGRFLVNPTTREQVTEEAFAWFHVKGEFEARRMEFLREKQKDMIWNKIIKGAVPDADPSNQVSILYRSCLIKALKRVILEGDERYGVLPELSLQDEDGFYIIEDVVDFINRRQGEIGRVAMDINQAGYEKKKAAKAAEKELKSAEEERKALEALWSVFFQSFSRHMLTTPQITQRNHTSPFPSRSKSNTR</sequence>
<dbReference type="EMBL" id="JAZAVJ010000095">
    <property type="protein sequence ID" value="KAK7414771.1"/>
    <property type="molecule type" value="Genomic_DNA"/>
</dbReference>
<keyword evidence="1" id="KW-0175">Coiled coil</keyword>
<keyword evidence="4" id="KW-1185">Reference proteome</keyword>
<feature type="compositionally biased region" description="Polar residues" evidence="2">
    <location>
        <begin position="141"/>
        <end position="177"/>
    </location>
</feature>
<gene>
    <name evidence="3" type="ORF">QQX98_006373</name>
</gene>
<protein>
    <recommendedName>
        <fullName evidence="5">Polymerase nucleotidyl transferase domain-containing protein</fullName>
    </recommendedName>
</protein>
<feature type="region of interest" description="Disordered" evidence="2">
    <location>
        <begin position="503"/>
        <end position="524"/>
    </location>
</feature>
<evidence type="ECO:0000256" key="1">
    <source>
        <dbReference type="SAM" id="Coils"/>
    </source>
</evidence>
<reference evidence="3 4" key="1">
    <citation type="journal article" date="2025" name="Microbiol. Resour. Announc.">
        <title>Draft genome sequences for Neonectria magnoliae and Neonectria punicea, canker pathogens of Liriodendron tulipifera and Acer saccharum in West Virginia.</title>
        <authorList>
            <person name="Petronek H.M."/>
            <person name="Kasson M.T."/>
            <person name="Metheny A.M."/>
            <person name="Stauder C.M."/>
            <person name="Lovett B."/>
            <person name="Lynch S.C."/>
            <person name="Garnas J.R."/>
            <person name="Kasson L.R."/>
            <person name="Stajich J.E."/>
        </authorList>
    </citation>
    <scope>NUCLEOTIDE SEQUENCE [LARGE SCALE GENOMIC DNA]</scope>
    <source>
        <strain evidence="3 4">NRRL 64653</strain>
    </source>
</reference>
<dbReference type="Proteomes" id="UP001498476">
    <property type="component" value="Unassembled WGS sequence"/>
</dbReference>
<feature type="compositionally biased region" description="Basic and acidic residues" evidence="2">
    <location>
        <begin position="126"/>
        <end position="139"/>
    </location>
</feature>
<evidence type="ECO:0000256" key="2">
    <source>
        <dbReference type="SAM" id="MobiDB-lite"/>
    </source>
</evidence>
<accession>A0ABR1H161</accession>